<keyword evidence="2" id="KW-0732">Signal</keyword>
<protein>
    <recommendedName>
        <fullName evidence="5">Accessory gland protein</fullName>
    </recommendedName>
</protein>
<comment type="caution">
    <text evidence="3">The sequence shown here is derived from an EMBL/GenBank/DDBJ whole genome shotgun (WGS) entry which is preliminary data.</text>
</comment>
<name>A0AAN9V737_9ORTH</name>
<evidence type="ECO:0000256" key="2">
    <source>
        <dbReference type="SAM" id="SignalP"/>
    </source>
</evidence>
<evidence type="ECO:0000313" key="4">
    <source>
        <dbReference type="Proteomes" id="UP001378592"/>
    </source>
</evidence>
<feature type="signal peptide" evidence="2">
    <location>
        <begin position="1"/>
        <end position="44"/>
    </location>
</feature>
<accession>A0AAN9V737</accession>
<reference evidence="3 4" key="1">
    <citation type="submission" date="2024-03" db="EMBL/GenBank/DDBJ databases">
        <title>The genome assembly and annotation of the cricket Gryllus longicercus Weissman &amp; Gray.</title>
        <authorList>
            <person name="Szrajer S."/>
            <person name="Gray D."/>
            <person name="Ylla G."/>
        </authorList>
    </citation>
    <scope>NUCLEOTIDE SEQUENCE [LARGE SCALE GENOMIC DNA]</scope>
    <source>
        <strain evidence="3">DAG 2021-001</strain>
        <tissue evidence="3">Whole body minus gut</tissue>
    </source>
</reference>
<evidence type="ECO:0000313" key="3">
    <source>
        <dbReference type="EMBL" id="KAK7789579.1"/>
    </source>
</evidence>
<evidence type="ECO:0000256" key="1">
    <source>
        <dbReference type="SAM" id="MobiDB-lite"/>
    </source>
</evidence>
<feature type="chain" id="PRO_5043022696" description="Accessory gland protein" evidence="2">
    <location>
        <begin position="45"/>
        <end position="128"/>
    </location>
</feature>
<gene>
    <name evidence="3" type="ORF">R5R35_007512</name>
</gene>
<proteinExistence type="predicted"/>
<organism evidence="3 4">
    <name type="scientific">Gryllus longicercus</name>
    <dbReference type="NCBI Taxonomy" id="2509291"/>
    <lineage>
        <taxon>Eukaryota</taxon>
        <taxon>Metazoa</taxon>
        <taxon>Ecdysozoa</taxon>
        <taxon>Arthropoda</taxon>
        <taxon>Hexapoda</taxon>
        <taxon>Insecta</taxon>
        <taxon>Pterygota</taxon>
        <taxon>Neoptera</taxon>
        <taxon>Polyneoptera</taxon>
        <taxon>Orthoptera</taxon>
        <taxon>Ensifera</taxon>
        <taxon>Gryllidea</taxon>
        <taxon>Grylloidea</taxon>
        <taxon>Gryllidae</taxon>
        <taxon>Gryllinae</taxon>
        <taxon>Gryllus</taxon>
    </lineage>
</organism>
<dbReference type="AlphaFoldDB" id="A0AAN9V737"/>
<dbReference type="EMBL" id="JAZDUA010000734">
    <property type="protein sequence ID" value="KAK7789579.1"/>
    <property type="molecule type" value="Genomic_DNA"/>
</dbReference>
<sequence length="128" mass="13303">MNFQGRMLCCSPLPGGNSWYEMAHVGMLCLAMLLAALGASPAAAAAVTNHSTPATHKVTPATPHPLQPQQPSAGTERPLAEVLAPDLELLAQAIAQAVSELFAGAVPPIADMISVAIVRFLTRLLMGH</sequence>
<keyword evidence="4" id="KW-1185">Reference proteome</keyword>
<evidence type="ECO:0008006" key="5">
    <source>
        <dbReference type="Google" id="ProtNLM"/>
    </source>
</evidence>
<feature type="region of interest" description="Disordered" evidence="1">
    <location>
        <begin position="51"/>
        <end position="77"/>
    </location>
</feature>
<dbReference type="Proteomes" id="UP001378592">
    <property type="component" value="Unassembled WGS sequence"/>
</dbReference>